<evidence type="ECO:0000313" key="2">
    <source>
        <dbReference type="Proteomes" id="UP000598032"/>
    </source>
</evidence>
<organism evidence="1 2">
    <name type="scientific">Paraburkholderia metrosideri</name>
    <dbReference type="NCBI Taxonomy" id="580937"/>
    <lineage>
        <taxon>Bacteria</taxon>
        <taxon>Pseudomonadati</taxon>
        <taxon>Pseudomonadota</taxon>
        <taxon>Betaproteobacteria</taxon>
        <taxon>Burkholderiales</taxon>
        <taxon>Burkholderiaceae</taxon>
        <taxon>Paraburkholderia</taxon>
    </lineage>
</organism>
<comment type="caution">
    <text evidence="1">The sequence shown here is derived from an EMBL/GenBank/DDBJ whole genome shotgun (WGS) entry which is preliminary data.</text>
</comment>
<keyword evidence="2" id="KW-1185">Reference proteome</keyword>
<evidence type="ECO:0000313" key="1">
    <source>
        <dbReference type="EMBL" id="CAD6518240.1"/>
    </source>
</evidence>
<protein>
    <submittedName>
        <fullName evidence="1">Uncharacterized protein</fullName>
    </submittedName>
</protein>
<dbReference type="Proteomes" id="UP000598032">
    <property type="component" value="Unassembled WGS sequence"/>
</dbReference>
<proteinExistence type="predicted"/>
<gene>
    <name evidence="1" type="ORF">LMG28140_01061</name>
</gene>
<reference evidence="1 2" key="1">
    <citation type="submission" date="2020-10" db="EMBL/GenBank/DDBJ databases">
        <authorList>
            <person name="Peeters C."/>
        </authorList>
    </citation>
    <scope>NUCLEOTIDE SEQUENCE [LARGE SCALE GENOMIC DNA]</scope>
    <source>
        <strain evidence="1 2">LMG 28140</strain>
    </source>
</reference>
<dbReference type="EMBL" id="CAJHCP010000002">
    <property type="protein sequence ID" value="CAD6518240.1"/>
    <property type="molecule type" value="Genomic_DNA"/>
</dbReference>
<name>A0ABM8ND78_9BURK</name>
<accession>A0ABM8ND78</accession>
<sequence>MAVAEVGFDRGSEAQGDDAQLTCVTDRMIRVYKD</sequence>